<keyword evidence="2" id="KW-0804">Transcription</keyword>
<organism evidence="5 6">
    <name type="scientific">Macleaya cordata</name>
    <name type="common">Five-seeded plume-poppy</name>
    <name type="synonym">Bocconia cordata</name>
    <dbReference type="NCBI Taxonomy" id="56857"/>
    <lineage>
        <taxon>Eukaryota</taxon>
        <taxon>Viridiplantae</taxon>
        <taxon>Streptophyta</taxon>
        <taxon>Embryophyta</taxon>
        <taxon>Tracheophyta</taxon>
        <taxon>Spermatophyta</taxon>
        <taxon>Magnoliopsida</taxon>
        <taxon>Ranunculales</taxon>
        <taxon>Papaveraceae</taxon>
        <taxon>Papaveroideae</taxon>
        <taxon>Macleaya</taxon>
    </lineage>
</organism>
<dbReference type="InParanoid" id="A0A200QF93"/>
<evidence type="ECO:0000256" key="3">
    <source>
        <dbReference type="SAM" id="MobiDB-lite"/>
    </source>
</evidence>
<feature type="compositionally biased region" description="Polar residues" evidence="3">
    <location>
        <begin position="449"/>
        <end position="459"/>
    </location>
</feature>
<feature type="domain" description="BHLH" evidence="4">
    <location>
        <begin position="552"/>
        <end position="601"/>
    </location>
</feature>
<dbReference type="FunCoup" id="A0A200QF93">
    <property type="interactions" value="1479"/>
</dbReference>
<dbReference type="Pfam" id="PF23176">
    <property type="entry name" value="bHLH_LHW"/>
    <property type="match status" value="1"/>
</dbReference>
<keyword evidence="6" id="KW-1185">Reference proteome</keyword>
<dbReference type="PROSITE" id="PS50888">
    <property type="entry name" value="BHLH"/>
    <property type="match status" value="1"/>
</dbReference>
<dbReference type="InterPro" id="IPR025610">
    <property type="entry name" value="MYC/MYB_N"/>
</dbReference>
<comment type="caution">
    <text evidence="5">The sequence shown here is derived from an EMBL/GenBank/DDBJ whole genome shotgun (WGS) entry which is preliminary data.</text>
</comment>
<dbReference type="OrthoDB" id="778365at2759"/>
<dbReference type="STRING" id="56857.A0A200QF93"/>
<dbReference type="EMBL" id="MVGT01002172">
    <property type="protein sequence ID" value="OVA09168.1"/>
    <property type="molecule type" value="Genomic_DNA"/>
</dbReference>
<dbReference type="OMA" id="EMMCEEC"/>
<proteinExistence type="predicted"/>
<dbReference type="InterPro" id="IPR011598">
    <property type="entry name" value="bHLH_dom"/>
</dbReference>
<evidence type="ECO:0000256" key="1">
    <source>
        <dbReference type="ARBA" id="ARBA00023015"/>
    </source>
</evidence>
<dbReference type="Proteomes" id="UP000195402">
    <property type="component" value="Unassembled WGS sequence"/>
</dbReference>
<evidence type="ECO:0000256" key="2">
    <source>
        <dbReference type="ARBA" id="ARBA00023163"/>
    </source>
</evidence>
<evidence type="ECO:0000313" key="6">
    <source>
        <dbReference type="Proteomes" id="UP000195402"/>
    </source>
</evidence>
<sequence>MGEEMGLTKLQQTLKSLCFNTEWKYAVFWKLKQRTRTVLTWEDAYYDNHEPPDPSDYMHYNNLKNLPDGHCLRDPLGLAVAKMSYLVYALGEGIVGQVAVSGKHQWIFADKPSSSFRSSSEFCDGWQTQFSAGIRTVAVVAVAPHGVVQIGSLNKVIEDTKLVTHIRNVFYSLQNSSLGVIPNPTDYTMPRTLCPSQGSTKSLVREISNDMPYGSEISMRNRNADVLSHLSPGIYNDISHNTLPLPGTVQKNAVEVVHERFRVESPASRDDKSRHLLHPKSGIINLEQRNQIRDAPVAYNFPAENTCVDNYFAFPVDKSIVDYPLSPLDLLYSAVWGRVKFDGVTYLQNEELELPQALKMHLGKDFEQISDFQTEVSCIDTVDSFKFSACSELHEALGSAFKKEQDPCAWSESETETGIHNPLSEGMYSSQLTTECESEQLLEAVVANTRPSSSNSKSEGSLCKSAESLLTTEETPQAPNHIKRGGRLTNGSVVQSSLFVEDGTHHHSYLILESTEICTVKSPKESSSKTASTCGKQLELQVEPAKINRKRARPSESCRPRPRDRQLIQDRVKELRELVPNGSKCSIDSLLERTIKHMLFLQSVTKHADKLKSCAASKFHAKRMGLLGSCNREYGSSWALEMGNETQGCPIVVENLNMNGQMLIEMLCKDCIDFLEIAEAIRRLGLVILEGVAEVHGEKTWACFVVEGQNNRSMHRMDILCSLMQLLQPKTTI</sequence>
<accession>A0A200QF93</accession>
<dbReference type="PANTHER" id="PTHR46196:SF1">
    <property type="entry name" value="TRANSCRIPTION FACTOR EMB1444-RELATED"/>
    <property type="match status" value="1"/>
</dbReference>
<reference evidence="5 6" key="1">
    <citation type="journal article" date="2017" name="Mol. Plant">
        <title>The Genome of Medicinal Plant Macleaya cordata Provides New Insights into Benzylisoquinoline Alkaloids Metabolism.</title>
        <authorList>
            <person name="Liu X."/>
            <person name="Liu Y."/>
            <person name="Huang P."/>
            <person name="Ma Y."/>
            <person name="Qing Z."/>
            <person name="Tang Q."/>
            <person name="Cao H."/>
            <person name="Cheng P."/>
            <person name="Zheng Y."/>
            <person name="Yuan Z."/>
            <person name="Zhou Y."/>
            <person name="Liu J."/>
            <person name="Tang Z."/>
            <person name="Zhuo Y."/>
            <person name="Zhang Y."/>
            <person name="Yu L."/>
            <person name="Huang J."/>
            <person name="Yang P."/>
            <person name="Peng Q."/>
            <person name="Zhang J."/>
            <person name="Jiang W."/>
            <person name="Zhang Z."/>
            <person name="Lin K."/>
            <person name="Ro D.K."/>
            <person name="Chen X."/>
            <person name="Xiong X."/>
            <person name="Shang Y."/>
            <person name="Huang S."/>
            <person name="Zeng J."/>
        </authorList>
    </citation>
    <scope>NUCLEOTIDE SEQUENCE [LARGE SCALE GENOMIC DNA]</scope>
    <source>
        <strain evidence="6">cv. BLH2017</strain>
        <tissue evidence="5">Root</tissue>
    </source>
</reference>
<dbReference type="GO" id="GO:0046983">
    <property type="term" value="F:protein dimerization activity"/>
    <property type="evidence" value="ECO:0007669"/>
    <property type="project" value="InterPro"/>
</dbReference>
<keyword evidence="1" id="KW-0805">Transcription regulation</keyword>
<name>A0A200QF93_MACCD</name>
<dbReference type="InterPro" id="IPR043561">
    <property type="entry name" value="LHW-like"/>
</dbReference>
<evidence type="ECO:0000259" key="4">
    <source>
        <dbReference type="PROSITE" id="PS50888"/>
    </source>
</evidence>
<gene>
    <name evidence="5" type="ORF">BVC80_8703g11</name>
</gene>
<dbReference type="AlphaFoldDB" id="A0A200QF93"/>
<dbReference type="PANTHER" id="PTHR46196">
    <property type="entry name" value="TRANSCRIPTION FACTOR BHLH155-LIKE ISOFORM X1-RELATED"/>
    <property type="match status" value="1"/>
</dbReference>
<feature type="region of interest" description="Disordered" evidence="3">
    <location>
        <begin position="449"/>
        <end position="470"/>
    </location>
</feature>
<dbReference type="GO" id="GO:0003700">
    <property type="term" value="F:DNA-binding transcription factor activity"/>
    <property type="evidence" value="ECO:0007669"/>
    <property type="project" value="InterPro"/>
</dbReference>
<evidence type="ECO:0000313" key="5">
    <source>
        <dbReference type="EMBL" id="OVA09168.1"/>
    </source>
</evidence>
<protein>
    <submittedName>
        <fullName evidence="5">Myc-type</fullName>
    </submittedName>
</protein>
<dbReference type="Pfam" id="PF14215">
    <property type="entry name" value="bHLH-MYC_N"/>
    <property type="match status" value="1"/>
</dbReference>